<dbReference type="OrthoDB" id="5177743at2"/>
<evidence type="ECO:0000313" key="4">
    <source>
        <dbReference type="EMBL" id="RKN77692.1"/>
    </source>
</evidence>
<dbReference type="RefSeq" id="WP_120753309.1">
    <property type="nucleotide sequence ID" value="NZ_JBFADQ010000012.1"/>
</dbReference>
<feature type="DNA-binding region" description="H-T-H motif" evidence="2">
    <location>
        <begin position="24"/>
        <end position="43"/>
    </location>
</feature>
<dbReference type="InterPro" id="IPR009057">
    <property type="entry name" value="Homeodomain-like_sf"/>
</dbReference>
<evidence type="ECO:0000256" key="1">
    <source>
        <dbReference type="ARBA" id="ARBA00023125"/>
    </source>
</evidence>
<dbReference type="Pfam" id="PF00440">
    <property type="entry name" value="TetR_N"/>
    <property type="match status" value="1"/>
</dbReference>
<name>A0A3B0BXH6_9ACTN</name>
<comment type="caution">
    <text evidence="4">The sequence shown here is derived from an EMBL/GenBank/DDBJ whole genome shotgun (WGS) entry which is preliminary data.</text>
</comment>
<evidence type="ECO:0000313" key="5">
    <source>
        <dbReference type="Proteomes" id="UP000270343"/>
    </source>
</evidence>
<dbReference type="PROSITE" id="PS50977">
    <property type="entry name" value="HTH_TETR_2"/>
    <property type="match status" value="1"/>
</dbReference>
<accession>A0A3B0BXH6</accession>
<organism evidence="4 5">
    <name type="scientific">Streptomyces klenkii</name>
    <dbReference type="NCBI Taxonomy" id="1420899"/>
    <lineage>
        <taxon>Bacteria</taxon>
        <taxon>Bacillati</taxon>
        <taxon>Actinomycetota</taxon>
        <taxon>Actinomycetes</taxon>
        <taxon>Kitasatosporales</taxon>
        <taxon>Streptomycetaceae</taxon>
        <taxon>Streptomyces</taxon>
    </lineage>
</organism>
<dbReference type="Proteomes" id="UP000270343">
    <property type="component" value="Unassembled WGS sequence"/>
</dbReference>
<evidence type="ECO:0000256" key="2">
    <source>
        <dbReference type="PROSITE-ProRule" id="PRU00335"/>
    </source>
</evidence>
<evidence type="ECO:0000259" key="3">
    <source>
        <dbReference type="PROSITE" id="PS50977"/>
    </source>
</evidence>
<gene>
    <name evidence="4" type="ORF">D7231_03050</name>
</gene>
<dbReference type="GO" id="GO:0003677">
    <property type="term" value="F:DNA binding"/>
    <property type="evidence" value="ECO:0007669"/>
    <property type="project" value="UniProtKB-UniRule"/>
</dbReference>
<dbReference type="InterPro" id="IPR001647">
    <property type="entry name" value="HTH_TetR"/>
</dbReference>
<protein>
    <submittedName>
        <fullName evidence="4">TetR/AcrR family transcriptional regulator</fullName>
    </submittedName>
</protein>
<dbReference type="Gene3D" id="1.10.357.10">
    <property type="entry name" value="Tetracycline Repressor, domain 2"/>
    <property type="match status" value="1"/>
</dbReference>
<proteinExistence type="predicted"/>
<keyword evidence="1 2" id="KW-0238">DNA-binding</keyword>
<sequence length="181" mass="19454">MSRREELLNAAMRYVGKHGLATLTLRPLAAALGTSDRMLVYYFGSREGLVVALLDRAFADLAVVWRGQQVTKPSDLVRALWQALAEPRARVAVRLYLEAASLAEADELWRERLVPATSSYLRTAEQWLVGAGMSPALAPGAARLASAALDGVLLQLGIDGDGAAAAETVELLARQLDQLAD</sequence>
<dbReference type="AlphaFoldDB" id="A0A3B0BXH6"/>
<reference evidence="4 5" key="1">
    <citation type="journal article" date="2015" name="Antonie Van Leeuwenhoek">
        <title>Streptomyces klenkii sp. nov., isolated from deep marine sediment.</title>
        <authorList>
            <person name="Veyisoglu A."/>
            <person name="Sahin N."/>
        </authorList>
    </citation>
    <scope>NUCLEOTIDE SEQUENCE [LARGE SCALE GENOMIC DNA]</scope>
    <source>
        <strain evidence="4 5">KCTC 29202</strain>
    </source>
</reference>
<keyword evidence="5" id="KW-1185">Reference proteome</keyword>
<dbReference type="EMBL" id="RBAM01000001">
    <property type="protein sequence ID" value="RKN77692.1"/>
    <property type="molecule type" value="Genomic_DNA"/>
</dbReference>
<dbReference type="SUPFAM" id="SSF46689">
    <property type="entry name" value="Homeodomain-like"/>
    <property type="match status" value="1"/>
</dbReference>
<feature type="domain" description="HTH tetR-type" evidence="3">
    <location>
        <begin position="1"/>
        <end position="61"/>
    </location>
</feature>